<evidence type="ECO:0000313" key="1">
    <source>
        <dbReference type="EMBL" id="KAF0896575.1"/>
    </source>
</evidence>
<dbReference type="Proteomes" id="UP000479710">
    <property type="component" value="Unassembled WGS sequence"/>
</dbReference>
<evidence type="ECO:0000313" key="2">
    <source>
        <dbReference type="Proteomes" id="UP000479710"/>
    </source>
</evidence>
<keyword evidence="2" id="KW-1185">Reference proteome</keyword>
<proteinExistence type="predicted"/>
<accession>A0A6G1C7C2</accession>
<organism evidence="1 2">
    <name type="scientific">Oryza meyeriana var. granulata</name>
    <dbReference type="NCBI Taxonomy" id="110450"/>
    <lineage>
        <taxon>Eukaryota</taxon>
        <taxon>Viridiplantae</taxon>
        <taxon>Streptophyta</taxon>
        <taxon>Embryophyta</taxon>
        <taxon>Tracheophyta</taxon>
        <taxon>Spermatophyta</taxon>
        <taxon>Magnoliopsida</taxon>
        <taxon>Liliopsida</taxon>
        <taxon>Poales</taxon>
        <taxon>Poaceae</taxon>
        <taxon>BOP clade</taxon>
        <taxon>Oryzoideae</taxon>
        <taxon>Oryzeae</taxon>
        <taxon>Oryzinae</taxon>
        <taxon>Oryza</taxon>
        <taxon>Oryza meyeriana</taxon>
    </lineage>
</organism>
<reference evidence="1 2" key="1">
    <citation type="submission" date="2019-11" db="EMBL/GenBank/DDBJ databases">
        <title>Whole genome sequence of Oryza granulata.</title>
        <authorList>
            <person name="Li W."/>
        </authorList>
    </citation>
    <scope>NUCLEOTIDE SEQUENCE [LARGE SCALE GENOMIC DNA]</scope>
    <source>
        <strain evidence="2">cv. Menghai</strain>
        <tissue evidence="1">Leaf</tissue>
    </source>
</reference>
<sequence>MERGAALELAELLELTILERDVRKWSDLDAMTTSSNMKVTSFALGVSFGQVEVYVVVLLCGDHVEYGSLVGMALICPQHMLATILVLHDLEDASQVDSSGLAAHEALVTCLHHVEQELQITRQRTYCCCSQMIHHRQVETRLPGALLVRGVGVAVKGDSCPRQNDVLHECHF</sequence>
<protein>
    <submittedName>
        <fullName evidence="1">Uncharacterized protein</fullName>
    </submittedName>
</protein>
<comment type="caution">
    <text evidence="1">The sequence shown here is derived from an EMBL/GenBank/DDBJ whole genome shotgun (WGS) entry which is preliminary data.</text>
</comment>
<name>A0A6G1C7C2_9ORYZ</name>
<dbReference type="EMBL" id="SPHZ02000010">
    <property type="protein sequence ID" value="KAF0896575.1"/>
    <property type="molecule type" value="Genomic_DNA"/>
</dbReference>
<gene>
    <name evidence="1" type="ORF">E2562_025512</name>
</gene>
<dbReference type="AlphaFoldDB" id="A0A6G1C7C2"/>